<reference evidence="1 2" key="1">
    <citation type="submission" date="2023-03" db="EMBL/GenBank/DDBJ databases">
        <title>WGS of NDM-producing Providencia thailandensis from Ukrainian patients.</title>
        <authorList>
            <person name="Zabicka D."/>
            <person name="Izdebski R."/>
            <person name="Urbanowicz P."/>
            <person name="Biedrzycka M."/>
            <person name="Guzek A."/>
            <person name="Gniadkowski M."/>
        </authorList>
    </citation>
    <scope>NUCLEOTIDE SEQUENCE [LARGE SCALE GENOMIC DNA]</scope>
    <source>
        <strain evidence="1 2">8015-22</strain>
    </source>
</reference>
<comment type="caution">
    <text evidence="1">The sequence shown here is derived from an EMBL/GenBank/DDBJ whole genome shotgun (WGS) entry which is preliminary data.</text>
</comment>
<name>A0AAJ1N1M4_PROST</name>
<protein>
    <submittedName>
        <fullName evidence="1">Uncharacterized protein</fullName>
    </submittedName>
</protein>
<sequence length="103" mass="11608">MKKAYTTITLFKTELGGRKSPIISARYYGCPLFFESPKELTSHGFDCRMLINEAGVDIYPGESKDNIPIIFLSPDEVFPYLKVGTSFDMWENGYIGKGVITKI</sequence>
<dbReference type="AlphaFoldDB" id="A0AAJ1N1M4"/>
<dbReference type="EMBL" id="JAREJI010000001">
    <property type="protein sequence ID" value="MDE8768371.1"/>
    <property type="molecule type" value="Genomic_DNA"/>
</dbReference>
<evidence type="ECO:0000313" key="2">
    <source>
        <dbReference type="Proteomes" id="UP001163056"/>
    </source>
</evidence>
<organism evidence="1 2">
    <name type="scientific">Providencia stuartii</name>
    <dbReference type="NCBI Taxonomy" id="588"/>
    <lineage>
        <taxon>Bacteria</taxon>
        <taxon>Pseudomonadati</taxon>
        <taxon>Pseudomonadota</taxon>
        <taxon>Gammaproteobacteria</taxon>
        <taxon>Enterobacterales</taxon>
        <taxon>Morganellaceae</taxon>
        <taxon>Providencia</taxon>
    </lineage>
</organism>
<dbReference type="Gene3D" id="2.40.30.10">
    <property type="entry name" value="Translation factors"/>
    <property type="match status" value="1"/>
</dbReference>
<evidence type="ECO:0000313" key="1">
    <source>
        <dbReference type="EMBL" id="MDE8768371.1"/>
    </source>
</evidence>
<gene>
    <name evidence="1" type="ORF">PZS58_02295</name>
</gene>
<accession>A0AAJ1N1M4</accession>
<dbReference type="Proteomes" id="UP001163056">
    <property type="component" value="Unassembled WGS sequence"/>
</dbReference>
<proteinExistence type="predicted"/>
<dbReference type="RefSeq" id="WP_275205329.1">
    <property type="nucleotide sequence ID" value="NZ_CP181870.1"/>
</dbReference>